<feature type="domain" description="CCHC-type" evidence="3">
    <location>
        <begin position="120"/>
        <end position="135"/>
    </location>
</feature>
<evidence type="ECO:0000256" key="2">
    <source>
        <dbReference type="SAM" id="MobiDB-lite"/>
    </source>
</evidence>
<evidence type="ECO:0000259" key="3">
    <source>
        <dbReference type="PROSITE" id="PS50158"/>
    </source>
</evidence>
<comment type="caution">
    <text evidence="4">The sequence shown here is derived from an EMBL/GenBank/DDBJ whole genome shotgun (WGS) entry which is preliminary data.</text>
</comment>
<feature type="compositionally biased region" description="Gly residues" evidence="2">
    <location>
        <begin position="137"/>
        <end position="151"/>
    </location>
</feature>
<keyword evidence="1" id="KW-0863">Zinc-finger</keyword>
<feature type="region of interest" description="Disordered" evidence="2">
    <location>
        <begin position="134"/>
        <end position="235"/>
    </location>
</feature>
<dbReference type="PROSITE" id="PS50158">
    <property type="entry name" value="ZF_CCHC"/>
    <property type="match status" value="1"/>
</dbReference>
<keyword evidence="5" id="KW-1185">Reference proteome</keyword>
<dbReference type="Pfam" id="PF00098">
    <property type="entry name" value="zf-CCHC"/>
    <property type="match status" value="1"/>
</dbReference>
<feature type="compositionally biased region" description="Basic and acidic residues" evidence="2">
    <location>
        <begin position="180"/>
        <end position="202"/>
    </location>
</feature>
<keyword evidence="1" id="KW-0862">Zinc</keyword>
<dbReference type="InterPro" id="IPR036875">
    <property type="entry name" value="Znf_CCHC_sf"/>
</dbReference>
<protein>
    <recommendedName>
        <fullName evidence="3">CCHC-type domain-containing protein</fullName>
    </recommendedName>
</protein>
<evidence type="ECO:0000313" key="4">
    <source>
        <dbReference type="EMBL" id="KAJ8299626.1"/>
    </source>
</evidence>
<dbReference type="SUPFAM" id="SSF57756">
    <property type="entry name" value="Retrovirus zinc finger-like domains"/>
    <property type="match status" value="1"/>
</dbReference>
<keyword evidence="1" id="KW-0479">Metal-binding</keyword>
<proteinExistence type="predicted"/>
<evidence type="ECO:0000256" key="1">
    <source>
        <dbReference type="PROSITE-ProRule" id="PRU00047"/>
    </source>
</evidence>
<name>A0ABQ9E5B4_TEGGR</name>
<feature type="compositionally biased region" description="Basic residues" evidence="2">
    <location>
        <begin position="204"/>
        <end position="220"/>
    </location>
</feature>
<evidence type="ECO:0000313" key="5">
    <source>
        <dbReference type="Proteomes" id="UP001217089"/>
    </source>
</evidence>
<dbReference type="PANTHER" id="PTHR23147">
    <property type="entry name" value="SERINE/ARGININE RICH SPLICING FACTOR"/>
    <property type="match status" value="1"/>
</dbReference>
<dbReference type="InterPro" id="IPR012677">
    <property type="entry name" value="Nucleotide-bd_a/b_plait_sf"/>
</dbReference>
<sequence>MTRCEVKYGAQMAYGFVDYEDQRDAEFDLYMLIWHLKWIFCLYEREKNHLKIHDALRYENGRDLCGANIRVEWAKGAPRGSGGGPPPRIRKKVGMRMCSSGIKNSQCQNPSEPGGPVEECYRCHRTGHFARDCRSSGYGGGYRSSRGGGGRYRSPSPRRRRRSRSRSRDRRRSRSRSRERRRDKSRSTSRDRKRIDNHENASRSRSKSKSSSRSKSRSLSKSKSPEQQEVENGDE</sequence>
<dbReference type="Gene3D" id="3.30.70.330">
    <property type="match status" value="1"/>
</dbReference>
<reference evidence="4 5" key="1">
    <citation type="submission" date="2022-12" db="EMBL/GenBank/DDBJ databases">
        <title>Chromosome-level genome of Tegillarca granosa.</title>
        <authorList>
            <person name="Kim J."/>
        </authorList>
    </citation>
    <scope>NUCLEOTIDE SEQUENCE [LARGE SCALE GENOMIC DNA]</scope>
    <source>
        <strain evidence="4">Teg-2019</strain>
        <tissue evidence="4">Adductor muscle</tissue>
    </source>
</reference>
<dbReference type="SMART" id="SM00343">
    <property type="entry name" value="ZnF_C2HC"/>
    <property type="match status" value="1"/>
</dbReference>
<gene>
    <name evidence="4" type="ORF">KUTeg_023686</name>
</gene>
<organism evidence="4 5">
    <name type="scientific">Tegillarca granosa</name>
    <name type="common">Malaysian cockle</name>
    <name type="synonym">Anadara granosa</name>
    <dbReference type="NCBI Taxonomy" id="220873"/>
    <lineage>
        <taxon>Eukaryota</taxon>
        <taxon>Metazoa</taxon>
        <taxon>Spiralia</taxon>
        <taxon>Lophotrochozoa</taxon>
        <taxon>Mollusca</taxon>
        <taxon>Bivalvia</taxon>
        <taxon>Autobranchia</taxon>
        <taxon>Pteriomorphia</taxon>
        <taxon>Arcoida</taxon>
        <taxon>Arcoidea</taxon>
        <taxon>Arcidae</taxon>
        <taxon>Tegillarca</taxon>
    </lineage>
</organism>
<dbReference type="EMBL" id="JARBDR010000921">
    <property type="protein sequence ID" value="KAJ8299626.1"/>
    <property type="molecule type" value="Genomic_DNA"/>
</dbReference>
<dbReference type="Proteomes" id="UP001217089">
    <property type="component" value="Unassembled WGS sequence"/>
</dbReference>
<dbReference type="InterPro" id="IPR001878">
    <property type="entry name" value="Znf_CCHC"/>
</dbReference>
<dbReference type="Gene3D" id="4.10.60.10">
    <property type="entry name" value="Zinc finger, CCHC-type"/>
    <property type="match status" value="1"/>
</dbReference>
<accession>A0ABQ9E5B4</accession>
<feature type="compositionally biased region" description="Basic residues" evidence="2">
    <location>
        <begin position="156"/>
        <end position="179"/>
    </location>
</feature>
<dbReference type="InterPro" id="IPR050907">
    <property type="entry name" value="SRSF"/>
</dbReference>